<dbReference type="AlphaFoldDB" id="A0A814E737"/>
<dbReference type="Proteomes" id="UP000676336">
    <property type="component" value="Unassembled WGS sequence"/>
</dbReference>
<evidence type="ECO:0000256" key="4">
    <source>
        <dbReference type="ARBA" id="ARBA00023136"/>
    </source>
</evidence>
<reference evidence="6" key="1">
    <citation type="submission" date="2021-02" db="EMBL/GenBank/DDBJ databases">
        <authorList>
            <person name="Nowell W R."/>
        </authorList>
    </citation>
    <scope>NUCLEOTIDE SEQUENCE</scope>
</reference>
<evidence type="ECO:0000313" key="12">
    <source>
        <dbReference type="Proteomes" id="UP000663855"/>
    </source>
</evidence>
<proteinExistence type="predicted"/>
<evidence type="ECO:0000313" key="8">
    <source>
        <dbReference type="EMBL" id="CAF2130317.1"/>
    </source>
</evidence>
<evidence type="ECO:0000313" key="7">
    <source>
        <dbReference type="EMBL" id="CAF1663823.1"/>
    </source>
</evidence>
<sequence length="131" mass="15607">MFWLFIGEVLFSVSLFLIAWTAVERYILIFRNRWVSTSKKWAFVHYFPLACLNIYLLVFYSFIILFPPCENTFDYDQSVCRSPECYYDISLAGIWDTVFNDILPIVVIVIFNMVLFFRVIIGKRCLVQQIQ</sequence>
<name>A0A814E737_9BILA</name>
<feature type="transmembrane region" description="Helical" evidence="5">
    <location>
        <begin position="43"/>
        <end position="66"/>
    </location>
</feature>
<dbReference type="OrthoDB" id="10035887at2759"/>
<dbReference type="Proteomes" id="UP000681967">
    <property type="component" value="Unassembled WGS sequence"/>
</dbReference>
<dbReference type="EMBL" id="CAJOBI010165991">
    <property type="protein sequence ID" value="CAF4869848.1"/>
    <property type="molecule type" value="Genomic_DNA"/>
</dbReference>
<dbReference type="PROSITE" id="PS00237">
    <property type="entry name" value="G_PROTEIN_RECEP_F1_1"/>
    <property type="match status" value="1"/>
</dbReference>
<gene>
    <name evidence="11" type="ORF">BYL167_LOCUS54008</name>
    <name evidence="6" type="ORF">CJN711_LOCUS614</name>
    <name evidence="10" type="ORF">GIL414_LOCUS50910</name>
    <name evidence="7" type="ORF">KQP761_LOCUS32650</name>
    <name evidence="8" type="ORF">MBJ925_LOCUS27470</name>
    <name evidence="9" type="ORF">SMN809_LOCUS50281</name>
</gene>
<evidence type="ECO:0000313" key="6">
    <source>
        <dbReference type="EMBL" id="CAF0965579.1"/>
    </source>
</evidence>
<organism evidence="6 12">
    <name type="scientific">Rotaria magnacalcarata</name>
    <dbReference type="NCBI Taxonomy" id="392030"/>
    <lineage>
        <taxon>Eukaryota</taxon>
        <taxon>Metazoa</taxon>
        <taxon>Spiralia</taxon>
        <taxon>Gnathifera</taxon>
        <taxon>Rotifera</taxon>
        <taxon>Eurotatoria</taxon>
        <taxon>Bdelloidea</taxon>
        <taxon>Philodinida</taxon>
        <taxon>Philodinidae</taxon>
        <taxon>Rotaria</taxon>
    </lineage>
</organism>
<accession>A0A814E737</accession>
<keyword evidence="2 5" id="KW-0812">Transmembrane</keyword>
<evidence type="ECO:0000256" key="2">
    <source>
        <dbReference type="ARBA" id="ARBA00022692"/>
    </source>
</evidence>
<comment type="subcellular location">
    <subcellularLocation>
        <location evidence="1">Membrane</location>
    </subcellularLocation>
</comment>
<evidence type="ECO:0008006" key="13">
    <source>
        <dbReference type="Google" id="ProtNLM"/>
    </source>
</evidence>
<dbReference type="Proteomes" id="UP000663855">
    <property type="component" value="Unassembled WGS sequence"/>
</dbReference>
<evidence type="ECO:0000256" key="3">
    <source>
        <dbReference type="ARBA" id="ARBA00022989"/>
    </source>
</evidence>
<comment type="caution">
    <text evidence="6">The sequence shown here is derived from an EMBL/GenBank/DDBJ whole genome shotgun (WGS) entry which is preliminary data.</text>
</comment>
<evidence type="ECO:0000313" key="10">
    <source>
        <dbReference type="EMBL" id="CAF4882242.1"/>
    </source>
</evidence>
<dbReference type="Proteomes" id="UP000663824">
    <property type="component" value="Unassembled WGS sequence"/>
</dbReference>
<dbReference type="Gene3D" id="1.20.1070.10">
    <property type="entry name" value="Rhodopsin 7-helix transmembrane proteins"/>
    <property type="match status" value="1"/>
</dbReference>
<feature type="transmembrane region" description="Helical" evidence="5">
    <location>
        <begin position="102"/>
        <end position="121"/>
    </location>
</feature>
<evidence type="ECO:0000256" key="1">
    <source>
        <dbReference type="ARBA" id="ARBA00004370"/>
    </source>
</evidence>
<dbReference type="Proteomes" id="UP000681720">
    <property type="component" value="Unassembled WGS sequence"/>
</dbReference>
<dbReference type="GO" id="GO:0004930">
    <property type="term" value="F:G protein-coupled receptor activity"/>
    <property type="evidence" value="ECO:0007669"/>
    <property type="project" value="InterPro"/>
</dbReference>
<dbReference type="SUPFAM" id="SSF81321">
    <property type="entry name" value="Family A G protein-coupled receptor-like"/>
    <property type="match status" value="1"/>
</dbReference>
<evidence type="ECO:0000313" key="11">
    <source>
        <dbReference type="EMBL" id="CAF4952104.1"/>
    </source>
</evidence>
<dbReference type="InterPro" id="IPR000276">
    <property type="entry name" value="GPCR_Rhodpsn"/>
</dbReference>
<dbReference type="EMBL" id="CAJOBH010186066">
    <property type="protein sequence ID" value="CAF4952104.1"/>
    <property type="molecule type" value="Genomic_DNA"/>
</dbReference>
<evidence type="ECO:0000256" key="5">
    <source>
        <dbReference type="SAM" id="Phobius"/>
    </source>
</evidence>
<keyword evidence="4 5" id="KW-0472">Membrane</keyword>
<dbReference type="EMBL" id="CAJNOW010018243">
    <property type="protein sequence ID" value="CAF1663823.1"/>
    <property type="molecule type" value="Genomic_DNA"/>
</dbReference>
<feature type="transmembrane region" description="Helical" evidence="5">
    <location>
        <begin position="6"/>
        <end position="23"/>
    </location>
</feature>
<dbReference type="EMBL" id="CAJNOV010000045">
    <property type="protein sequence ID" value="CAF0965579.1"/>
    <property type="molecule type" value="Genomic_DNA"/>
</dbReference>
<dbReference type="GO" id="GO:0016020">
    <property type="term" value="C:membrane"/>
    <property type="evidence" value="ECO:0007669"/>
    <property type="project" value="UniProtKB-SubCell"/>
</dbReference>
<dbReference type="EMBL" id="CAJNRE010014716">
    <property type="protein sequence ID" value="CAF2130317.1"/>
    <property type="molecule type" value="Genomic_DNA"/>
</dbReference>
<evidence type="ECO:0000313" key="9">
    <source>
        <dbReference type="EMBL" id="CAF4869848.1"/>
    </source>
</evidence>
<protein>
    <recommendedName>
        <fullName evidence="13">G-protein coupled receptors family 1 profile domain-containing protein</fullName>
    </recommendedName>
</protein>
<keyword evidence="3 5" id="KW-1133">Transmembrane helix</keyword>
<dbReference type="EMBL" id="CAJOBJ010170820">
    <property type="protein sequence ID" value="CAF4882242.1"/>
    <property type="molecule type" value="Genomic_DNA"/>
</dbReference>
<dbReference type="Proteomes" id="UP000663834">
    <property type="component" value="Unassembled WGS sequence"/>
</dbReference>